<feature type="transmembrane region" description="Helical" evidence="1">
    <location>
        <begin position="28"/>
        <end position="56"/>
    </location>
</feature>
<gene>
    <name evidence="2" type="ORF">KM295_00840</name>
</gene>
<dbReference type="EMBL" id="JAHLKM010000001">
    <property type="protein sequence ID" value="MCQ4332052.1"/>
    <property type="molecule type" value="Genomic_DNA"/>
</dbReference>
<dbReference type="RefSeq" id="WP_256027970.1">
    <property type="nucleotide sequence ID" value="NZ_JAHLKM010000001.1"/>
</dbReference>
<keyword evidence="3" id="KW-1185">Reference proteome</keyword>
<proteinExistence type="predicted"/>
<accession>A0A9R1CQL2</accession>
<reference evidence="2" key="1">
    <citation type="journal article" date="2023" name="Front. Microbiol.">
        <title>Genomic-based phylogenetic and metabolic analyses of the genus Natronomonas, and description of Natronomonas aquatica sp. nov.</title>
        <authorList>
            <person name="Garcia-Roldan A."/>
            <person name="Duran-Viseras A."/>
            <person name="de la Haba R.R."/>
            <person name="Corral P."/>
            <person name="Sanchez-Porro C."/>
            <person name="Ventosa A."/>
        </authorList>
    </citation>
    <scope>NUCLEOTIDE SEQUENCE</scope>
    <source>
        <strain evidence="2">F2-12</strain>
    </source>
</reference>
<organism evidence="2 3">
    <name type="scientific">Natronomonas aquatica</name>
    <dbReference type="NCBI Taxonomy" id="2841590"/>
    <lineage>
        <taxon>Archaea</taxon>
        <taxon>Methanobacteriati</taxon>
        <taxon>Methanobacteriota</taxon>
        <taxon>Stenosarchaea group</taxon>
        <taxon>Halobacteria</taxon>
        <taxon>Halobacteriales</taxon>
        <taxon>Natronomonadaceae</taxon>
        <taxon>Natronomonas</taxon>
    </lineage>
</organism>
<evidence type="ECO:0000313" key="2">
    <source>
        <dbReference type="EMBL" id="MCQ4332052.1"/>
    </source>
</evidence>
<sequence>MVDIQTGLRENTVGAIEQFLEIASVDPLVAAMLLSGAILVGFSAGVFGIVTLGAIVTAIRRGLAGSEEPNQPV</sequence>
<protein>
    <submittedName>
        <fullName evidence="2">Uncharacterized protein</fullName>
    </submittedName>
</protein>
<dbReference type="AlphaFoldDB" id="A0A9R1CQL2"/>
<keyword evidence="1" id="KW-0812">Transmembrane</keyword>
<keyword evidence="1" id="KW-1133">Transmembrane helix</keyword>
<dbReference type="Proteomes" id="UP001139494">
    <property type="component" value="Unassembled WGS sequence"/>
</dbReference>
<name>A0A9R1CQL2_9EURY</name>
<comment type="caution">
    <text evidence="2">The sequence shown here is derived from an EMBL/GenBank/DDBJ whole genome shotgun (WGS) entry which is preliminary data.</text>
</comment>
<evidence type="ECO:0000256" key="1">
    <source>
        <dbReference type="SAM" id="Phobius"/>
    </source>
</evidence>
<dbReference type="Pfam" id="PF26067">
    <property type="entry name" value="DUF8024"/>
    <property type="match status" value="1"/>
</dbReference>
<keyword evidence="1" id="KW-0472">Membrane</keyword>
<evidence type="ECO:0000313" key="3">
    <source>
        <dbReference type="Proteomes" id="UP001139494"/>
    </source>
</evidence>
<dbReference type="InterPro" id="IPR058337">
    <property type="entry name" value="DUF8024"/>
</dbReference>